<name>A0A919NE95_9ACTN</name>
<keyword evidence="2" id="KW-1185">Reference proteome</keyword>
<evidence type="ECO:0000313" key="2">
    <source>
        <dbReference type="Proteomes" id="UP000629619"/>
    </source>
</evidence>
<protein>
    <submittedName>
        <fullName evidence="1">Uncharacterized protein</fullName>
    </submittedName>
</protein>
<proteinExistence type="predicted"/>
<evidence type="ECO:0000313" key="1">
    <source>
        <dbReference type="EMBL" id="GIF09286.1"/>
    </source>
</evidence>
<organism evidence="1 2">
    <name type="scientific">Actinoplanes siamensis</name>
    <dbReference type="NCBI Taxonomy" id="1223317"/>
    <lineage>
        <taxon>Bacteria</taxon>
        <taxon>Bacillati</taxon>
        <taxon>Actinomycetota</taxon>
        <taxon>Actinomycetes</taxon>
        <taxon>Micromonosporales</taxon>
        <taxon>Micromonosporaceae</taxon>
        <taxon>Actinoplanes</taxon>
    </lineage>
</organism>
<reference evidence="1" key="1">
    <citation type="submission" date="2021-01" db="EMBL/GenBank/DDBJ databases">
        <title>Whole genome shotgun sequence of Actinoplanes siamensis NBRC 109076.</title>
        <authorList>
            <person name="Komaki H."/>
            <person name="Tamura T."/>
        </authorList>
    </citation>
    <scope>NUCLEOTIDE SEQUENCE</scope>
    <source>
        <strain evidence="1">NBRC 109076</strain>
    </source>
</reference>
<dbReference type="AlphaFoldDB" id="A0A919NE95"/>
<dbReference type="Proteomes" id="UP000629619">
    <property type="component" value="Unassembled WGS sequence"/>
</dbReference>
<comment type="caution">
    <text evidence="1">The sequence shown here is derived from an EMBL/GenBank/DDBJ whole genome shotgun (WGS) entry which is preliminary data.</text>
</comment>
<sequence length="149" mass="16265">MVNVRSGPNFATIGFAQDALVRVRHSAAQRTIAAPSLLGCLWDEALRTIPNVLPLLTGRSARQRLEVYARVEGHHNRTCAVPASESRNRVSWASWSIPGTLAVPQQLRHTVTVQPGAGSRTVAGRGRRLTTWRRRWRGARPGSTAGAGR</sequence>
<gene>
    <name evidence="1" type="ORF">Asi03nite_68240</name>
</gene>
<accession>A0A919NE95</accession>
<dbReference type="EMBL" id="BOMW01000080">
    <property type="protein sequence ID" value="GIF09286.1"/>
    <property type="molecule type" value="Genomic_DNA"/>
</dbReference>